<dbReference type="Pfam" id="PF10906">
    <property type="entry name" value="Mrx7"/>
    <property type="match status" value="1"/>
</dbReference>
<sequence length="88" mass="10659">MRRPPRSLEEWLYYKLINSVEFNRFVTRIHHKINGIKDTPQFNAKPQISPLLYKPSKFQKINAFRILFWDELKGTLGFKRTANKFFKD</sequence>
<dbReference type="KEGG" id="kaf:KAFR_0A07810"/>
<dbReference type="InterPro" id="IPR020301">
    <property type="entry name" value="Mrx7"/>
</dbReference>
<gene>
    <name evidence="1" type="primary">KAFR0A07810</name>
    <name evidence="1" type="ORF">KAFR_0A07810</name>
</gene>
<dbReference type="EMBL" id="HE650821">
    <property type="protein sequence ID" value="CCF56215.1"/>
    <property type="molecule type" value="Genomic_DNA"/>
</dbReference>
<proteinExistence type="predicted"/>
<dbReference type="RefSeq" id="XP_003955350.1">
    <property type="nucleotide sequence ID" value="XM_003955301.1"/>
</dbReference>
<dbReference type="OrthoDB" id="4138121at2759"/>
<dbReference type="HOGENOM" id="CLU_177980_0_0_1"/>
<evidence type="ECO:0000313" key="2">
    <source>
        <dbReference type="Proteomes" id="UP000005220"/>
    </source>
</evidence>
<dbReference type="FunCoup" id="H2APB5">
    <property type="interactions" value="30"/>
</dbReference>
<keyword evidence="2" id="KW-1185">Reference proteome</keyword>
<protein>
    <submittedName>
        <fullName evidence="1">Uncharacterized protein</fullName>
    </submittedName>
</protein>
<dbReference type="InParanoid" id="H2APB5"/>
<evidence type="ECO:0000313" key="1">
    <source>
        <dbReference type="EMBL" id="CCF56215.1"/>
    </source>
</evidence>
<reference evidence="1 2" key="1">
    <citation type="journal article" date="2011" name="Proc. Natl. Acad. Sci. U.S.A.">
        <title>Evolutionary erosion of yeast sex chromosomes by mating-type switching accidents.</title>
        <authorList>
            <person name="Gordon J.L."/>
            <person name="Armisen D."/>
            <person name="Proux-Wera E."/>
            <person name="Oheigeartaigh S.S."/>
            <person name="Byrne K.P."/>
            <person name="Wolfe K.H."/>
        </authorList>
    </citation>
    <scope>NUCLEOTIDE SEQUENCE [LARGE SCALE GENOMIC DNA]</scope>
    <source>
        <strain evidence="2">ATCC 22294 / BCRC 22015 / CBS 2517 / CECT 1963 / NBRC 1671 / NRRL Y-8276</strain>
    </source>
</reference>
<dbReference type="Proteomes" id="UP000005220">
    <property type="component" value="Chromosome 1"/>
</dbReference>
<accession>H2APB5</accession>
<name>H2APB5_KAZAF</name>
<organism evidence="1 2">
    <name type="scientific">Kazachstania africana (strain ATCC 22294 / BCRC 22015 / CBS 2517 / CECT 1963 / NBRC 1671 / NRRL Y-8276)</name>
    <name type="common">Yeast</name>
    <name type="synonym">Kluyveromyces africanus</name>
    <dbReference type="NCBI Taxonomy" id="1071382"/>
    <lineage>
        <taxon>Eukaryota</taxon>
        <taxon>Fungi</taxon>
        <taxon>Dikarya</taxon>
        <taxon>Ascomycota</taxon>
        <taxon>Saccharomycotina</taxon>
        <taxon>Saccharomycetes</taxon>
        <taxon>Saccharomycetales</taxon>
        <taxon>Saccharomycetaceae</taxon>
        <taxon>Kazachstania</taxon>
    </lineage>
</organism>
<dbReference type="GeneID" id="13886034"/>
<dbReference type="AlphaFoldDB" id="H2APB5"/>
<dbReference type="eggNOG" id="ENOG502S73A">
    <property type="taxonomic scope" value="Eukaryota"/>
</dbReference>